<proteinExistence type="predicted"/>
<evidence type="ECO:0000313" key="3">
    <source>
        <dbReference type="Proteomes" id="UP000831785"/>
    </source>
</evidence>
<name>A0ABY4F4P2_9BACT</name>
<gene>
    <name evidence="2" type="ORF">MUN80_17365</name>
</gene>
<sequence>METIEVRFTDLRRMAMQVLAFVETQLACEAQERLRTSIEDDMGSYGDDTVELLENFAKQFNVDVTKFDFTGFISPEGFEDGNPLHLIVFLLFISVYAVAWATKLMMGLTYLPFNPKAAISLIKVPIGNPFAPTHALHPKSRHDTLTIGDFVASAAAGRFVKRERVRFVLV</sequence>
<keyword evidence="1" id="KW-0812">Transmembrane</keyword>
<dbReference type="InterPro" id="IPR010862">
    <property type="entry name" value="DUF1493"/>
</dbReference>
<feature type="transmembrane region" description="Helical" evidence="1">
    <location>
        <begin position="84"/>
        <end position="102"/>
    </location>
</feature>
<organism evidence="2 3">
    <name type="scientific">Hymenobacter cellulosivorans</name>
    <dbReference type="NCBI Taxonomy" id="2932249"/>
    <lineage>
        <taxon>Bacteria</taxon>
        <taxon>Pseudomonadati</taxon>
        <taxon>Bacteroidota</taxon>
        <taxon>Cytophagia</taxon>
        <taxon>Cytophagales</taxon>
        <taxon>Hymenobacteraceae</taxon>
        <taxon>Hymenobacter</taxon>
    </lineage>
</organism>
<dbReference type="RefSeq" id="WP_244714735.1">
    <property type="nucleotide sequence ID" value="NZ_CP095049.1"/>
</dbReference>
<dbReference type="Pfam" id="PF07377">
    <property type="entry name" value="DUF1493"/>
    <property type="match status" value="1"/>
</dbReference>
<dbReference type="Proteomes" id="UP000831785">
    <property type="component" value="Chromosome"/>
</dbReference>
<evidence type="ECO:0000256" key="1">
    <source>
        <dbReference type="SAM" id="Phobius"/>
    </source>
</evidence>
<reference evidence="2 3" key="1">
    <citation type="submission" date="2022-04" db="EMBL/GenBank/DDBJ databases">
        <title>Hymenobacter sp. isolated from the air.</title>
        <authorList>
            <person name="Won M."/>
            <person name="Lee C.-M."/>
            <person name="Woen H.-Y."/>
            <person name="Kwon S.-W."/>
        </authorList>
    </citation>
    <scope>NUCLEOTIDE SEQUENCE [LARGE SCALE GENOMIC DNA]</scope>
    <source>
        <strain evidence="3">5116 S-27</strain>
    </source>
</reference>
<keyword evidence="3" id="KW-1185">Reference proteome</keyword>
<keyword evidence="1" id="KW-1133">Transmembrane helix</keyword>
<keyword evidence="1" id="KW-0472">Membrane</keyword>
<accession>A0ABY4F4P2</accession>
<evidence type="ECO:0000313" key="2">
    <source>
        <dbReference type="EMBL" id="UOQ51525.1"/>
    </source>
</evidence>
<protein>
    <submittedName>
        <fullName evidence="2">DUF1493 family protein</fullName>
    </submittedName>
</protein>
<dbReference type="EMBL" id="CP095049">
    <property type="protein sequence ID" value="UOQ51525.1"/>
    <property type="molecule type" value="Genomic_DNA"/>
</dbReference>